<dbReference type="Gene3D" id="1.25.40.10">
    <property type="entry name" value="Tetratricopeptide repeat domain"/>
    <property type="match status" value="4"/>
</dbReference>
<dbReference type="Pfam" id="PF01535">
    <property type="entry name" value="PPR"/>
    <property type="match status" value="2"/>
</dbReference>
<dbReference type="PROSITE" id="PS51375">
    <property type="entry name" value="PPR"/>
    <property type="match status" value="8"/>
</dbReference>
<dbReference type="AlphaFoldDB" id="A0AAV7FDW0"/>
<evidence type="ECO:0000256" key="3">
    <source>
        <dbReference type="SAM" id="MobiDB-lite"/>
    </source>
</evidence>
<feature type="repeat" description="PPR" evidence="2">
    <location>
        <begin position="275"/>
        <end position="309"/>
    </location>
</feature>
<feature type="repeat" description="PPR" evidence="2">
    <location>
        <begin position="456"/>
        <end position="490"/>
    </location>
</feature>
<dbReference type="Pfam" id="PF13812">
    <property type="entry name" value="PPR_3"/>
    <property type="match status" value="1"/>
</dbReference>
<feature type="repeat" description="PPR" evidence="2">
    <location>
        <begin position="526"/>
        <end position="560"/>
    </location>
</feature>
<gene>
    <name evidence="4" type="ORF">H6P81_003888</name>
</gene>
<dbReference type="PANTHER" id="PTHR45613:SF386">
    <property type="entry name" value="OS01G0506100 PROTEIN"/>
    <property type="match status" value="1"/>
</dbReference>
<dbReference type="Pfam" id="PF13041">
    <property type="entry name" value="PPR_2"/>
    <property type="match status" value="2"/>
</dbReference>
<keyword evidence="5" id="KW-1185">Reference proteome</keyword>
<evidence type="ECO:0000256" key="1">
    <source>
        <dbReference type="ARBA" id="ARBA00022737"/>
    </source>
</evidence>
<proteinExistence type="predicted"/>
<evidence type="ECO:0000313" key="4">
    <source>
        <dbReference type="EMBL" id="KAG9459380.1"/>
    </source>
</evidence>
<dbReference type="InterPro" id="IPR011990">
    <property type="entry name" value="TPR-like_helical_dom_sf"/>
</dbReference>
<feature type="region of interest" description="Disordered" evidence="3">
    <location>
        <begin position="134"/>
        <end position="156"/>
    </location>
</feature>
<feature type="repeat" description="PPR" evidence="2">
    <location>
        <begin position="351"/>
        <end position="385"/>
    </location>
</feature>
<dbReference type="NCBIfam" id="TIGR00756">
    <property type="entry name" value="PPR"/>
    <property type="match status" value="7"/>
</dbReference>
<dbReference type="Proteomes" id="UP000825729">
    <property type="component" value="Unassembled WGS sequence"/>
</dbReference>
<reference evidence="4 5" key="1">
    <citation type="submission" date="2021-07" db="EMBL/GenBank/DDBJ databases">
        <title>The Aristolochia fimbriata genome: insights into angiosperm evolution, floral development and chemical biosynthesis.</title>
        <authorList>
            <person name="Jiao Y."/>
        </authorList>
    </citation>
    <scope>NUCLEOTIDE SEQUENCE [LARGE SCALE GENOMIC DNA]</scope>
    <source>
        <strain evidence="4">IBCAS-2021</strain>
        <tissue evidence="4">Leaf</tissue>
    </source>
</reference>
<organism evidence="4 5">
    <name type="scientific">Aristolochia fimbriata</name>
    <name type="common">White veined hardy Dutchman's pipe vine</name>
    <dbReference type="NCBI Taxonomy" id="158543"/>
    <lineage>
        <taxon>Eukaryota</taxon>
        <taxon>Viridiplantae</taxon>
        <taxon>Streptophyta</taxon>
        <taxon>Embryophyta</taxon>
        <taxon>Tracheophyta</taxon>
        <taxon>Spermatophyta</taxon>
        <taxon>Magnoliopsida</taxon>
        <taxon>Magnoliidae</taxon>
        <taxon>Piperales</taxon>
        <taxon>Aristolochiaceae</taxon>
        <taxon>Aristolochia</taxon>
    </lineage>
</organism>
<feature type="repeat" description="PPR" evidence="2">
    <location>
        <begin position="491"/>
        <end position="525"/>
    </location>
</feature>
<feature type="repeat" description="PPR" evidence="2">
    <location>
        <begin position="561"/>
        <end position="595"/>
    </location>
</feature>
<feature type="repeat" description="PPR" evidence="2">
    <location>
        <begin position="421"/>
        <end position="455"/>
    </location>
</feature>
<feature type="repeat" description="PPR" evidence="2">
    <location>
        <begin position="386"/>
        <end position="420"/>
    </location>
</feature>
<evidence type="ECO:0008006" key="6">
    <source>
        <dbReference type="Google" id="ProtNLM"/>
    </source>
</evidence>
<dbReference type="Pfam" id="PF12854">
    <property type="entry name" value="PPR_1"/>
    <property type="match status" value="1"/>
</dbReference>
<dbReference type="EMBL" id="JAINDJ010000002">
    <property type="protein sequence ID" value="KAG9459380.1"/>
    <property type="molecule type" value="Genomic_DNA"/>
</dbReference>
<keyword evidence="1" id="KW-0677">Repeat</keyword>
<accession>A0AAV7FDW0</accession>
<name>A0AAV7FDW0_ARIFI</name>
<dbReference type="InterPro" id="IPR002885">
    <property type="entry name" value="PPR_rpt"/>
</dbReference>
<comment type="caution">
    <text evidence="4">The sequence shown here is derived from an EMBL/GenBank/DDBJ whole genome shotgun (WGS) entry which is preliminary data.</text>
</comment>
<evidence type="ECO:0000313" key="5">
    <source>
        <dbReference type="Proteomes" id="UP000825729"/>
    </source>
</evidence>
<evidence type="ECO:0000256" key="2">
    <source>
        <dbReference type="PROSITE-ProRule" id="PRU00708"/>
    </source>
</evidence>
<sequence length="697" mass="79216">MSVTLMISPKPYCFKCQTKKFGALRVTLSHYINPSAFHIFALFVYITSLVEHKGIPLWIKVTSDIQNTPVLAFKKATTVKHILLSYSFCYLLWCLLDWCHWLVSAVEKCSHLSFSPPSSSWLTVPGNPLLKWPPSSSKSQLPTLQMPPASQPPGEERFDPVLPKLEDNLTDIDISALSAILKDPCLSEADRLAALDRTNVHPHPYLLETIIQNNNFSPNPILTLYRWACLYPEFCPSPSLINALVNLLSRSRMFVAAWSLILDHLHQTSRPFLISLQTFTLLIRRYARAGMTQSAIRTFEYMHLSKLVPSCDGSKGLDMLLDALCKEGHVSSAIHYLDQVSSAVPPLVIPSAQTYNILINGCFRIHKLRDAERILGNMLKANVEPTVVTYGTLIEGYCKMRRVHRAVELLAEMSMKEIAPNVIVYNSIIDGLAESARLKDAVAMLETMPLHKLQPTILTYNSLVKGYCKVGDLAGASKMLKAMIARGHLPTARTYNYFFAHFAKSGKVEEAMNLYTKMMQSGYEPDRFTFHLVLKLLCENRNLQLALQVIKEMNGRGFDSDTTTCTMLIHLLCRLQRWEDAYVEFEAMMKRGLVPEYITYTKLVQELRMAGMNQMVRRISDLMDRVPHERKLPNTYKPREKEGAHEMRLKILQKAQAMSDVLKTCKDPRELRSRREESAVAGANRLIEDIKRRVYAV</sequence>
<dbReference type="PANTHER" id="PTHR45613">
    <property type="entry name" value="PENTATRICOPEPTIDE REPEAT-CONTAINING PROTEIN"/>
    <property type="match status" value="1"/>
</dbReference>
<protein>
    <recommendedName>
        <fullName evidence="6">Pentatricopeptide repeat-containing protein</fullName>
    </recommendedName>
</protein>